<reference evidence="1 2" key="1">
    <citation type="submission" date="2019-01" db="EMBL/GenBank/DDBJ databases">
        <title>Draft genome sequences of the type strain Streptomyces sioyaensis DSM 40032 and its novel strain, TM32, a thermotolerant antibiotics-producing actinobacterium.</title>
        <authorList>
            <person name="Nakaew N."/>
            <person name="Lumyong S."/>
            <person name="Sloan W.T."/>
            <person name="Sungthong R."/>
        </authorList>
    </citation>
    <scope>NUCLEOTIDE SEQUENCE [LARGE SCALE GENOMIC DNA]</scope>
    <source>
        <strain evidence="1 2">DSM 40032</strain>
    </source>
</reference>
<evidence type="ECO:0000313" key="2">
    <source>
        <dbReference type="Proteomes" id="UP000289482"/>
    </source>
</evidence>
<name>A0A4Q1QYY0_9ACTN</name>
<gene>
    <name evidence="1" type="ORF">EST54_19855</name>
</gene>
<keyword evidence="2" id="KW-1185">Reference proteome</keyword>
<dbReference type="GeneID" id="95782945"/>
<sequence length="82" mass="8961">MNWEEWVEWKGEITTPGLQEYDSGAIDLDVLRKRLVKGGNPAPARYLPALTDASPRRQSAGAQLLASQVPFASPSTTSIAFM</sequence>
<evidence type="ECO:0000313" key="1">
    <source>
        <dbReference type="EMBL" id="RXS65141.1"/>
    </source>
</evidence>
<accession>A0A4Q1QYY0</accession>
<dbReference type="RefSeq" id="WP_129248975.1">
    <property type="nucleotide sequence ID" value="NZ_JABZEL010000008.1"/>
</dbReference>
<dbReference type="Proteomes" id="UP000289482">
    <property type="component" value="Unassembled WGS sequence"/>
</dbReference>
<organism evidence="1 2">
    <name type="scientific">Streptomyces sioyaensis</name>
    <dbReference type="NCBI Taxonomy" id="67364"/>
    <lineage>
        <taxon>Bacteria</taxon>
        <taxon>Bacillati</taxon>
        <taxon>Actinomycetota</taxon>
        <taxon>Actinomycetes</taxon>
        <taxon>Kitasatosporales</taxon>
        <taxon>Streptomycetaceae</taxon>
        <taxon>Streptomyces</taxon>
    </lineage>
</organism>
<proteinExistence type="predicted"/>
<protein>
    <submittedName>
        <fullName evidence="1">Uncharacterized protein</fullName>
    </submittedName>
</protein>
<dbReference type="EMBL" id="SDIF01000056">
    <property type="protein sequence ID" value="RXS65141.1"/>
    <property type="molecule type" value="Genomic_DNA"/>
</dbReference>
<dbReference type="AlphaFoldDB" id="A0A4Q1QYY0"/>
<comment type="caution">
    <text evidence="1">The sequence shown here is derived from an EMBL/GenBank/DDBJ whole genome shotgun (WGS) entry which is preliminary data.</text>
</comment>